<name>A0A1I7UNN3_9PELO</name>
<dbReference type="GO" id="GO:0008234">
    <property type="term" value="F:cysteine-type peptidase activity"/>
    <property type="evidence" value="ECO:0007669"/>
    <property type="project" value="InterPro"/>
</dbReference>
<dbReference type="eggNOG" id="KOG1543">
    <property type="taxonomic scope" value="Eukaryota"/>
</dbReference>
<evidence type="ECO:0000256" key="1">
    <source>
        <dbReference type="ARBA" id="ARBA00008455"/>
    </source>
</evidence>
<proteinExistence type="inferred from homology"/>
<organism evidence="3 4">
    <name type="scientific">Caenorhabditis tropicalis</name>
    <dbReference type="NCBI Taxonomy" id="1561998"/>
    <lineage>
        <taxon>Eukaryota</taxon>
        <taxon>Metazoa</taxon>
        <taxon>Ecdysozoa</taxon>
        <taxon>Nematoda</taxon>
        <taxon>Chromadorea</taxon>
        <taxon>Rhabditida</taxon>
        <taxon>Rhabditina</taxon>
        <taxon>Rhabditomorpha</taxon>
        <taxon>Rhabditoidea</taxon>
        <taxon>Rhabditidae</taxon>
        <taxon>Peloderinae</taxon>
        <taxon>Caenorhabditis</taxon>
    </lineage>
</organism>
<comment type="similarity">
    <text evidence="1">Belongs to the peptidase C1 family.</text>
</comment>
<dbReference type="SMART" id="SM00645">
    <property type="entry name" value="Pept_C1"/>
    <property type="match status" value="1"/>
</dbReference>
<dbReference type="InterPro" id="IPR025660">
    <property type="entry name" value="Pept_his_AS"/>
</dbReference>
<dbReference type="InterPro" id="IPR038765">
    <property type="entry name" value="Papain-like_cys_pep_sf"/>
</dbReference>
<dbReference type="Proteomes" id="UP000095282">
    <property type="component" value="Unplaced"/>
</dbReference>
<protein>
    <submittedName>
        <fullName evidence="4">Pept_C1 domain-containing protein</fullName>
    </submittedName>
</protein>
<dbReference type="CDD" id="cd02248">
    <property type="entry name" value="Peptidase_C1A"/>
    <property type="match status" value="1"/>
</dbReference>
<dbReference type="PRINTS" id="PR00705">
    <property type="entry name" value="PAPAIN"/>
</dbReference>
<dbReference type="WBParaSite" id="Csp11.Scaffold630.g17795.t1">
    <property type="protein sequence ID" value="Csp11.Scaffold630.g17795.t1"/>
    <property type="gene ID" value="Csp11.Scaffold630.g17795"/>
</dbReference>
<dbReference type="STRING" id="1561998.A0A1I7UNN3"/>
<dbReference type="PANTHER" id="PTHR12411">
    <property type="entry name" value="CYSTEINE PROTEASE FAMILY C1-RELATED"/>
    <property type="match status" value="1"/>
</dbReference>
<feature type="domain" description="Peptidase C1A papain C-terminal" evidence="2">
    <location>
        <begin position="75"/>
        <end position="292"/>
    </location>
</feature>
<reference evidence="4" key="1">
    <citation type="submission" date="2016-11" db="UniProtKB">
        <authorList>
            <consortium name="WormBaseParasite"/>
        </authorList>
    </citation>
    <scope>IDENTIFICATION</scope>
</reference>
<dbReference type="InterPro" id="IPR013128">
    <property type="entry name" value="Peptidase_C1A"/>
</dbReference>
<dbReference type="Gene3D" id="3.90.70.10">
    <property type="entry name" value="Cysteine proteinases"/>
    <property type="match status" value="1"/>
</dbReference>
<dbReference type="InterPro" id="IPR039417">
    <property type="entry name" value="Peptidase_C1A_papain-like"/>
</dbReference>
<dbReference type="PROSITE" id="PS00639">
    <property type="entry name" value="THIOL_PROTEASE_HIS"/>
    <property type="match status" value="1"/>
</dbReference>
<accession>A0A1I7UNN3</accession>
<sequence>MSPIDQAKARSVFQFNVENIIRLNQKYSNSSLRFGINYYSDFSDLEFKEKISNLHVDSISEIEENEKENEINEESPISFDWRNRNETIGEVKNQGYCGCSWGFTVSSVIQSAYSIKNSKFFIPSEQQLCDCAQNGNSGCSGGSVEKGFEYIKQNGIVLESNYQKHDENQQQMYCAPQKENMQISNYRFIQPATSSQIQKILLNSGPIAVGFKVSNSFRHYQSGVFSLNDCDNSDNFIGWHSVLIVGYGSENGEDYWIAMNSWSPSFGENGFFRISKNVDLCQIESKMPTYVEL</sequence>
<evidence type="ECO:0000259" key="2">
    <source>
        <dbReference type="SMART" id="SM00645"/>
    </source>
</evidence>
<dbReference type="GO" id="GO:0006508">
    <property type="term" value="P:proteolysis"/>
    <property type="evidence" value="ECO:0007669"/>
    <property type="project" value="InterPro"/>
</dbReference>
<evidence type="ECO:0000313" key="3">
    <source>
        <dbReference type="Proteomes" id="UP000095282"/>
    </source>
</evidence>
<keyword evidence="3" id="KW-1185">Reference proteome</keyword>
<evidence type="ECO:0000313" key="4">
    <source>
        <dbReference type="WBParaSite" id="Csp11.Scaffold630.g17795.t1"/>
    </source>
</evidence>
<dbReference type="AlphaFoldDB" id="A0A1I7UNN3"/>
<dbReference type="Pfam" id="PF00112">
    <property type="entry name" value="Peptidase_C1"/>
    <property type="match status" value="1"/>
</dbReference>
<dbReference type="SUPFAM" id="SSF54001">
    <property type="entry name" value="Cysteine proteinases"/>
    <property type="match status" value="1"/>
</dbReference>
<dbReference type="InterPro" id="IPR000668">
    <property type="entry name" value="Peptidase_C1A_C"/>
</dbReference>